<evidence type="ECO:0000256" key="3">
    <source>
        <dbReference type="ARBA" id="ARBA00022528"/>
    </source>
</evidence>
<dbReference type="InterPro" id="IPR050352">
    <property type="entry name" value="ABCG_transporters"/>
</dbReference>
<dbReference type="Pfam" id="PF01061">
    <property type="entry name" value="ABC2_membrane"/>
    <property type="match status" value="1"/>
</dbReference>
<keyword evidence="5" id="KW-0547">Nucleotide-binding</keyword>
<keyword evidence="2" id="KW-0813">Transport</keyword>
<dbReference type="PANTHER" id="PTHR48041">
    <property type="entry name" value="ABC TRANSPORTER G FAMILY MEMBER 28"/>
    <property type="match status" value="1"/>
</dbReference>
<dbReference type="InterPro" id="IPR013525">
    <property type="entry name" value="ABC2_TM"/>
</dbReference>
<keyword evidence="8 10" id="KW-0472">Membrane</keyword>
<dbReference type="Gene3D" id="3.40.50.300">
    <property type="entry name" value="P-loop containing nucleotide triphosphate hydrolases"/>
    <property type="match status" value="1"/>
</dbReference>
<dbReference type="GO" id="GO:0005524">
    <property type="term" value="F:ATP binding"/>
    <property type="evidence" value="ECO:0007669"/>
    <property type="project" value="UniProtKB-KW"/>
</dbReference>
<keyword evidence="7 10" id="KW-1133">Transmembrane helix</keyword>
<dbReference type="SMART" id="SM00382">
    <property type="entry name" value="AAA"/>
    <property type="match status" value="1"/>
</dbReference>
<keyword evidence="13" id="KW-1185">Reference proteome</keyword>
<dbReference type="PROSITE" id="PS00211">
    <property type="entry name" value="ABC_TRANSPORTER_1"/>
    <property type="match status" value="1"/>
</dbReference>
<comment type="caution">
    <text evidence="12">The sequence shown here is derived from an EMBL/GenBank/DDBJ whole genome shotgun (WGS) entry which is preliminary data.</text>
</comment>
<dbReference type="SUPFAM" id="SSF52540">
    <property type="entry name" value="P-loop containing nucleoside triphosphate hydrolases"/>
    <property type="match status" value="1"/>
</dbReference>
<feature type="transmembrane region" description="Helical" evidence="10">
    <location>
        <begin position="550"/>
        <end position="574"/>
    </location>
</feature>
<dbReference type="FunFam" id="3.40.50.300:FF:001473">
    <property type="entry name" value="ATP-binding cassette transporter"/>
    <property type="match status" value="1"/>
</dbReference>
<dbReference type="GO" id="GO:0016020">
    <property type="term" value="C:membrane"/>
    <property type="evidence" value="ECO:0007669"/>
    <property type="project" value="UniProtKB-SubCell"/>
</dbReference>
<keyword evidence="3" id="KW-0934">Plastid</keyword>
<dbReference type="PROSITE" id="PS50893">
    <property type="entry name" value="ABC_TRANSPORTER_2"/>
    <property type="match status" value="1"/>
</dbReference>
<evidence type="ECO:0000256" key="10">
    <source>
        <dbReference type="SAM" id="Phobius"/>
    </source>
</evidence>
<dbReference type="PANTHER" id="PTHR48041:SF100">
    <property type="entry name" value="ABC TRANSPORTER-LIKE"/>
    <property type="match status" value="1"/>
</dbReference>
<feature type="transmembrane region" description="Helical" evidence="10">
    <location>
        <begin position="476"/>
        <end position="497"/>
    </location>
</feature>
<gene>
    <name evidence="12" type="ORF">KP509_14G055400</name>
</gene>
<evidence type="ECO:0000256" key="1">
    <source>
        <dbReference type="ARBA" id="ARBA00004141"/>
    </source>
</evidence>
<evidence type="ECO:0000256" key="7">
    <source>
        <dbReference type="ARBA" id="ARBA00022989"/>
    </source>
</evidence>
<feature type="region of interest" description="Disordered" evidence="9">
    <location>
        <begin position="1"/>
        <end position="37"/>
    </location>
</feature>
<feature type="transmembrane region" description="Helical" evidence="10">
    <location>
        <begin position="586"/>
        <end position="604"/>
    </location>
</feature>
<keyword evidence="4 10" id="KW-0812">Transmembrane</keyword>
<accession>A0A8T2T827</accession>
<dbReference type="EMBL" id="CM035419">
    <property type="protein sequence ID" value="KAH7415646.1"/>
    <property type="molecule type" value="Genomic_DNA"/>
</dbReference>
<dbReference type="Pfam" id="PF00005">
    <property type="entry name" value="ABC_tran"/>
    <property type="match status" value="1"/>
</dbReference>
<dbReference type="InterPro" id="IPR003439">
    <property type="entry name" value="ABC_transporter-like_ATP-bd"/>
</dbReference>
<dbReference type="InterPro" id="IPR017871">
    <property type="entry name" value="ABC_transporter-like_CS"/>
</dbReference>
<evidence type="ECO:0000259" key="11">
    <source>
        <dbReference type="PROSITE" id="PS50893"/>
    </source>
</evidence>
<evidence type="ECO:0000256" key="6">
    <source>
        <dbReference type="ARBA" id="ARBA00022840"/>
    </source>
</evidence>
<name>A0A8T2T827_CERRI</name>
<feature type="compositionally biased region" description="Polar residues" evidence="9">
    <location>
        <begin position="22"/>
        <end position="37"/>
    </location>
</feature>
<dbReference type="InterPro" id="IPR003593">
    <property type="entry name" value="AAA+_ATPase"/>
</dbReference>
<evidence type="ECO:0000313" key="12">
    <source>
        <dbReference type="EMBL" id="KAH7415646.1"/>
    </source>
</evidence>
<feature type="domain" description="ABC transporter" evidence="11">
    <location>
        <begin position="105"/>
        <end position="349"/>
    </location>
</feature>
<keyword evidence="6" id="KW-0067">ATP-binding</keyword>
<comment type="subcellular location">
    <subcellularLocation>
        <location evidence="1">Membrane</location>
        <topology evidence="1">Multi-pass membrane protein</topology>
    </subcellularLocation>
</comment>
<organism evidence="12 13">
    <name type="scientific">Ceratopteris richardii</name>
    <name type="common">Triangle waterfern</name>
    <dbReference type="NCBI Taxonomy" id="49495"/>
    <lineage>
        <taxon>Eukaryota</taxon>
        <taxon>Viridiplantae</taxon>
        <taxon>Streptophyta</taxon>
        <taxon>Embryophyta</taxon>
        <taxon>Tracheophyta</taxon>
        <taxon>Polypodiopsida</taxon>
        <taxon>Polypodiidae</taxon>
        <taxon>Polypodiales</taxon>
        <taxon>Pteridineae</taxon>
        <taxon>Pteridaceae</taxon>
        <taxon>Parkerioideae</taxon>
        <taxon>Ceratopteris</taxon>
    </lineage>
</organism>
<sequence>MQLKSLFNSAGAAANSERTPDESPQCNSKKQSPSHHFNSMRMTTYERLDSDVSHATHMAVKVDEVEGTPAQAEPQSPKSFEIQAVRLCYKASSSESAVHKLAKKIRRSSEADSRKPSQSSNMIISDVSFTAKAGEILAVVGPSGAGKSTVLDLLAGKLRPSSPPSSLLVNKQPMDNAAFRRICAYIPQSDALFPLLSVRETLLFSAQLRLPPSVSKADKHARVDSLLSELRLTHVADTRIGNEDIRGLSGGERRRVSIGVDTIHEPAVLLLDEPTSGLDSASALNVVEMLRSMAKARSRNIILSIHQPGYRIIQQISCFLLLAGGQVVHHGSMRRLHFKLLAEGHTIPPQVNILEYAIEAIAANTLLPSVSKDSKPSQLQGINEGLTVSICCGTTMAARGTEAKALTDQAKREVISFANNSIREIVVLSERFAYNVFRTYELFTARTLQSIFAGLGLGLIYIHVGNNIRGVVERTGFFAFTLTFLLSSTVEALPIFLQERHVFAREVTRGAYRIWSYLMANFLVFLPFLFMIAALYSVPVYWLIGLSSVPSAFCFFVLVVWLVLLMANSFVAFFGSLVPDYIMGNSLISACMGAFFLFSGYFIAKQDMPSYWRFMHYLSLFKYPLDALIINEYSSIPHKCFGAELPGGSCAFTSQDVLVEIGLDKSSKWISVLVMVFFVCIYRVMSYIVLRYKLARRSI</sequence>
<protein>
    <recommendedName>
        <fullName evidence="11">ABC transporter domain-containing protein</fullName>
    </recommendedName>
</protein>
<evidence type="ECO:0000256" key="8">
    <source>
        <dbReference type="ARBA" id="ARBA00023136"/>
    </source>
</evidence>
<reference evidence="12" key="1">
    <citation type="submission" date="2021-08" db="EMBL/GenBank/DDBJ databases">
        <title>WGS assembly of Ceratopteris richardii.</title>
        <authorList>
            <person name="Marchant D.B."/>
            <person name="Chen G."/>
            <person name="Jenkins J."/>
            <person name="Shu S."/>
            <person name="Leebens-Mack J."/>
            <person name="Grimwood J."/>
            <person name="Schmutz J."/>
            <person name="Soltis P."/>
            <person name="Soltis D."/>
            <person name="Chen Z.-H."/>
        </authorList>
    </citation>
    <scope>NUCLEOTIDE SEQUENCE</scope>
    <source>
        <strain evidence="12">Whitten #5841</strain>
        <tissue evidence="12">Leaf</tissue>
    </source>
</reference>
<evidence type="ECO:0000256" key="5">
    <source>
        <dbReference type="ARBA" id="ARBA00022741"/>
    </source>
</evidence>
<dbReference type="Proteomes" id="UP000825935">
    <property type="component" value="Chromosome 14"/>
</dbReference>
<evidence type="ECO:0000256" key="4">
    <source>
        <dbReference type="ARBA" id="ARBA00022692"/>
    </source>
</evidence>
<evidence type="ECO:0000256" key="2">
    <source>
        <dbReference type="ARBA" id="ARBA00022448"/>
    </source>
</evidence>
<keyword evidence="3" id="KW-0150">Chloroplast</keyword>
<dbReference type="InterPro" id="IPR027417">
    <property type="entry name" value="P-loop_NTPase"/>
</dbReference>
<dbReference type="GO" id="GO:0016887">
    <property type="term" value="F:ATP hydrolysis activity"/>
    <property type="evidence" value="ECO:0007669"/>
    <property type="project" value="InterPro"/>
</dbReference>
<dbReference type="GO" id="GO:0140359">
    <property type="term" value="F:ABC-type transporter activity"/>
    <property type="evidence" value="ECO:0007669"/>
    <property type="project" value="InterPro"/>
</dbReference>
<proteinExistence type="predicted"/>
<feature type="transmembrane region" description="Helical" evidence="10">
    <location>
        <begin position="518"/>
        <end position="544"/>
    </location>
</feature>
<dbReference type="OrthoDB" id="66620at2759"/>
<feature type="transmembrane region" description="Helical" evidence="10">
    <location>
        <begin position="669"/>
        <end position="690"/>
    </location>
</feature>
<evidence type="ECO:0000313" key="13">
    <source>
        <dbReference type="Proteomes" id="UP000825935"/>
    </source>
</evidence>
<evidence type="ECO:0000256" key="9">
    <source>
        <dbReference type="SAM" id="MobiDB-lite"/>
    </source>
</evidence>
<dbReference type="AlphaFoldDB" id="A0A8T2T827"/>